<reference evidence="1 2" key="1">
    <citation type="journal article" date="2020" name="ISME J.">
        <title>Comparative genomics reveals insights into cyanobacterial evolution and habitat adaptation.</title>
        <authorList>
            <person name="Chen M.Y."/>
            <person name="Teng W.K."/>
            <person name="Zhao L."/>
            <person name="Hu C.X."/>
            <person name="Zhou Y.K."/>
            <person name="Han B.P."/>
            <person name="Song L.R."/>
            <person name="Shu W.S."/>
        </authorList>
    </citation>
    <scope>NUCLEOTIDE SEQUENCE [LARGE SCALE GENOMIC DNA]</scope>
    <source>
        <strain evidence="1 2">FACHB-288</strain>
    </source>
</reference>
<evidence type="ECO:0000313" key="2">
    <source>
        <dbReference type="Proteomes" id="UP000658514"/>
    </source>
</evidence>
<sequence>MIKPFTDSEKTPFDDYLVVNLDDFWLTWTLKKLVVEVHTDEIRREEQKTYLSVRFAQAVNQKNLNAIAQSMMC</sequence>
<proteinExistence type="predicted"/>
<name>A0ABR8A7T9_9CYAN</name>
<keyword evidence="2" id="KW-1185">Reference proteome</keyword>
<dbReference type="EMBL" id="JACJQH010000009">
    <property type="protein sequence ID" value="MBD2195338.1"/>
    <property type="molecule type" value="Genomic_DNA"/>
</dbReference>
<protein>
    <submittedName>
        <fullName evidence="1">Uncharacterized protein</fullName>
    </submittedName>
</protein>
<dbReference type="RefSeq" id="WP_190539420.1">
    <property type="nucleotide sequence ID" value="NZ_CAWPNO010000128.1"/>
</dbReference>
<dbReference type="Proteomes" id="UP000658514">
    <property type="component" value="Unassembled WGS sequence"/>
</dbReference>
<organism evidence="1 2">
    <name type="scientific">Calothrix parietina FACHB-288</name>
    <dbReference type="NCBI Taxonomy" id="2692896"/>
    <lineage>
        <taxon>Bacteria</taxon>
        <taxon>Bacillati</taxon>
        <taxon>Cyanobacteriota</taxon>
        <taxon>Cyanophyceae</taxon>
        <taxon>Nostocales</taxon>
        <taxon>Calotrichaceae</taxon>
        <taxon>Calothrix</taxon>
    </lineage>
</organism>
<evidence type="ECO:0000313" key="1">
    <source>
        <dbReference type="EMBL" id="MBD2195338.1"/>
    </source>
</evidence>
<comment type="caution">
    <text evidence="1">The sequence shown here is derived from an EMBL/GenBank/DDBJ whole genome shotgun (WGS) entry which is preliminary data.</text>
</comment>
<accession>A0ABR8A7T9</accession>
<gene>
    <name evidence="1" type="ORF">H6G24_07505</name>
</gene>